<proteinExistence type="predicted"/>
<dbReference type="Pfam" id="PF25087">
    <property type="entry name" value="GMPPB_C"/>
    <property type="match status" value="1"/>
</dbReference>
<dbReference type="AlphaFoldDB" id="Q2FUK0"/>
<dbReference type="SUPFAM" id="SSF51161">
    <property type="entry name" value="Trimeric LpxA-like enzymes"/>
    <property type="match status" value="1"/>
</dbReference>
<feature type="domain" description="PglD N-terminal" evidence="1">
    <location>
        <begin position="3"/>
        <end position="81"/>
    </location>
</feature>
<dbReference type="HOGENOM" id="CLU_081811_3_0_2"/>
<dbReference type="RefSeq" id="WP_011450053.1">
    <property type="nucleotide sequence ID" value="NC_007796.1"/>
</dbReference>
<evidence type="ECO:0000313" key="3">
    <source>
        <dbReference type="EMBL" id="ABD42805.1"/>
    </source>
</evidence>
<dbReference type="PANTHER" id="PTHR43300:SF4">
    <property type="entry name" value="ACYL-[ACYL-CARRIER-PROTEIN]--UDP-N-ACETYLGLUCOSAMINE O-ACYLTRANSFERASE"/>
    <property type="match status" value="1"/>
</dbReference>
<dbReference type="Gene3D" id="3.40.50.20">
    <property type="match status" value="1"/>
</dbReference>
<dbReference type="Pfam" id="PF17836">
    <property type="entry name" value="PglD_N"/>
    <property type="match status" value="1"/>
</dbReference>
<dbReference type="eggNOG" id="arCOG01848">
    <property type="taxonomic scope" value="Archaea"/>
</dbReference>
<evidence type="ECO:0000313" key="4">
    <source>
        <dbReference type="Proteomes" id="UP000001941"/>
    </source>
</evidence>
<keyword evidence="4" id="KW-1185">Reference proteome</keyword>
<evidence type="ECO:0000259" key="2">
    <source>
        <dbReference type="Pfam" id="PF25087"/>
    </source>
</evidence>
<dbReference type="CDD" id="cd03360">
    <property type="entry name" value="LbH_AT_putative"/>
    <property type="match status" value="1"/>
</dbReference>
<name>Q2FUK0_METHJ</name>
<keyword evidence="3" id="KW-0808">Transferase</keyword>
<dbReference type="GeneID" id="3921955"/>
<gene>
    <name evidence="3" type="ordered locus">Mhun_3119</name>
</gene>
<accession>Q2FUK0</accession>
<dbReference type="STRING" id="323259.Mhun_3119"/>
<dbReference type="InParanoid" id="Q2FUK0"/>
<dbReference type="OrthoDB" id="359364at2157"/>
<feature type="domain" description="Mannose-1-phosphate guanyltransferase C-terminal" evidence="2">
    <location>
        <begin position="104"/>
        <end position="194"/>
    </location>
</feature>
<dbReference type="KEGG" id="mhu:Mhun_3119"/>
<dbReference type="GO" id="GO:0016740">
    <property type="term" value="F:transferase activity"/>
    <property type="evidence" value="ECO:0007669"/>
    <property type="project" value="UniProtKB-KW"/>
</dbReference>
<dbReference type="InterPro" id="IPR050179">
    <property type="entry name" value="Trans_hexapeptide_repeat"/>
</dbReference>
<dbReference type="InterPro" id="IPR056729">
    <property type="entry name" value="GMPPB_C"/>
</dbReference>
<organism evidence="3 4">
    <name type="scientific">Methanospirillum hungatei JF-1 (strain ATCC 27890 / DSM 864 / NBRC 100397 / JF-1)</name>
    <dbReference type="NCBI Taxonomy" id="323259"/>
    <lineage>
        <taxon>Archaea</taxon>
        <taxon>Methanobacteriati</taxon>
        <taxon>Methanobacteriota</taxon>
        <taxon>Stenosarchaea group</taxon>
        <taxon>Methanomicrobia</taxon>
        <taxon>Methanomicrobiales</taxon>
        <taxon>Methanospirillaceae</taxon>
        <taxon>Methanospirillum</taxon>
    </lineage>
</organism>
<dbReference type="NCBIfam" id="TIGR03570">
    <property type="entry name" value="NeuD_NnaD"/>
    <property type="match status" value="1"/>
</dbReference>
<dbReference type="EnsemblBacteria" id="ABD42805">
    <property type="protein sequence ID" value="ABD42805"/>
    <property type="gene ID" value="Mhun_3119"/>
</dbReference>
<evidence type="ECO:0000259" key="1">
    <source>
        <dbReference type="Pfam" id="PF17836"/>
    </source>
</evidence>
<dbReference type="InterPro" id="IPR011004">
    <property type="entry name" value="Trimer_LpxA-like_sf"/>
</dbReference>
<dbReference type="InterPro" id="IPR041561">
    <property type="entry name" value="PglD_N"/>
</dbReference>
<dbReference type="PANTHER" id="PTHR43300">
    <property type="entry name" value="ACETYLTRANSFERASE"/>
    <property type="match status" value="1"/>
</dbReference>
<dbReference type="Proteomes" id="UP000001941">
    <property type="component" value="Chromosome"/>
</dbReference>
<dbReference type="InterPro" id="IPR020019">
    <property type="entry name" value="AcTrfase_PglD-like"/>
</dbReference>
<sequence length="219" mass="24797">MEKVVIFGNSSFAQLVYYYLLNDSVFDIMGFTVDSEYIKEDQFCNLPVFPYEKIEEQYPPSEYKMFIAIGYSVVNTIRAQKYHDAKKKGYQLISYIGSKVNYWPDLKIGENCFIHENPTIQPFVEIGNNVIINGSSYIAHDSFIKDHCYIAGSACIGGMVTIEPYCFVGMNTTIKDHVIIRKMGIIGQGSVVNSDTDEKGVYSGNPAKKIYHNSLKVKI</sequence>
<reference evidence="4" key="1">
    <citation type="journal article" date="2016" name="Stand. Genomic Sci.">
        <title>Complete genome sequence of Methanospirillum hungatei type strain JF1.</title>
        <authorList>
            <person name="Gunsalus R.P."/>
            <person name="Cook L.E."/>
            <person name="Crable B."/>
            <person name="Rohlin L."/>
            <person name="McDonald E."/>
            <person name="Mouttaki H."/>
            <person name="Sieber J.R."/>
            <person name="Poweleit N."/>
            <person name="Zhou H."/>
            <person name="Lapidus A.L."/>
            <person name="Daligault H.E."/>
            <person name="Land M."/>
            <person name="Gilna P."/>
            <person name="Ivanova N."/>
            <person name="Kyrpides N."/>
            <person name="Culley D.E."/>
            <person name="McInerney M.J."/>
        </authorList>
    </citation>
    <scope>NUCLEOTIDE SEQUENCE [LARGE SCALE GENOMIC DNA]</scope>
    <source>
        <strain evidence="4">ATCC 27890 / DSM 864 / NBRC 100397 / JF-1</strain>
    </source>
</reference>
<dbReference type="Gene3D" id="2.160.10.10">
    <property type="entry name" value="Hexapeptide repeat proteins"/>
    <property type="match status" value="1"/>
</dbReference>
<dbReference type="EMBL" id="CP000254">
    <property type="protein sequence ID" value="ABD42805.1"/>
    <property type="molecule type" value="Genomic_DNA"/>
</dbReference>
<protein>
    <submittedName>
        <fullName evidence="3">Transferase hexapeptide repeat</fullName>
    </submittedName>
</protein>